<gene>
    <name evidence="4" type="ORF">CYNAS_LOCUS18</name>
</gene>
<dbReference type="InterPro" id="IPR053079">
    <property type="entry name" value="SPS2_domain"/>
</dbReference>
<evidence type="ECO:0000259" key="3">
    <source>
        <dbReference type="Pfam" id="PF01030"/>
    </source>
</evidence>
<keyword evidence="1" id="KW-0472">Membrane</keyword>
<dbReference type="EMBL" id="CATQJL010000001">
    <property type="protein sequence ID" value="CAJ0588035.1"/>
    <property type="molecule type" value="Genomic_DNA"/>
</dbReference>
<keyword evidence="1" id="KW-0812">Transmembrane</keyword>
<evidence type="ECO:0000256" key="1">
    <source>
        <dbReference type="SAM" id="Phobius"/>
    </source>
</evidence>
<feature type="domain" description="Receptor L-domain" evidence="3">
    <location>
        <begin position="56"/>
        <end position="147"/>
    </location>
</feature>
<evidence type="ECO:0000313" key="4">
    <source>
        <dbReference type="EMBL" id="CAJ0588035.1"/>
    </source>
</evidence>
<dbReference type="SUPFAM" id="SSF52058">
    <property type="entry name" value="L domain-like"/>
    <property type="match status" value="3"/>
</dbReference>
<dbReference type="AlphaFoldDB" id="A0AA36DJ15"/>
<keyword evidence="1" id="KW-1133">Transmembrane helix</keyword>
<feature type="transmembrane region" description="Helical" evidence="1">
    <location>
        <begin position="454"/>
        <end position="480"/>
    </location>
</feature>
<dbReference type="PANTHER" id="PTHR21662:SF59">
    <property type="entry name" value="RECEPTOR PROTEIN-TYROSINE KINASE"/>
    <property type="match status" value="1"/>
</dbReference>
<feature type="chain" id="PRO_5041295048" description="Receptor L-domain domain-containing protein" evidence="2">
    <location>
        <begin position="19"/>
        <end position="517"/>
    </location>
</feature>
<dbReference type="InterPro" id="IPR036941">
    <property type="entry name" value="Rcpt_L-dom_sf"/>
</dbReference>
<keyword evidence="5" id="KW-1185">Reference proteome</keyword>
<evidence type="ECO:0000256" key="2">
    <source>
        <dbReference type="SAM" id="SignalP"/>
    </source>
</evidence>
<protein>
    <recommendedName>
        <fullName evidence="3">Receptor L-domain domain-containing protein</fullName>
    </recommendedName>
</protein>
<evidence type="ECO:0000313" key="5">
    <source>
        <dbReference type="Proteomes" id="UP001176961"/>
    </source>
</evidence>
<dbReference type="InterPro" id="IPR000494">
    <property type="entry name" value="Rcpt_L-dom"/>
</dbReference>
<dbReference type="Pfam" id="PF01030">
    <property type="entry name" value="Recep_L_domain"/>
    <property type="match status" value="2"/>
</dbReference>
<feature type="signal peptide" evidence="2">
    <location>
        <begin position="1"/>
        <end position="18"/>
    </location>
</feature>
<name>A0AA36DJ15_CYLNA</name>
<keyword evidence="2" id="KW-0732">Signal</keyword>
<proteinExistence type="predicted"/>
<dbReference type="Proteomes" id="UP001176961">
    <property type="component" value="Unassembled WGS sequence"/>
</dbReference>
<dbReference type="PANTHER" id="PTHR21662">
    <property type="entry name" value="RECEPTOR PROTEIN-TYROSINE KINASE"/>
    <property type="match status" value="1"/>
</dbReference>
<reference evidence="4" key="1">
    <citation type="submission" date="2023-07" db="EMBL/GenBank/DDBJ databases">
        <authorList>
            <consortium name="CYATHOMIX"/>
        </authorList>
    </citation>
    <scope>NUCLEOTIDE SEQUENCE</scope>
    <source>
        <strain evidence="4">N/A</strain>
    </source>
</reference>
<accession>A0AA36DJ15</accession>
<feature type="domain" description="Receptor L-domain" evidence="3">
    <location>
        <begin position="315"/>
        <end position="400"/>
    </location>
</feature>
<dbReference type="Gene3D" id="3.80.20.20">
    <property type="entry name" value="Receptor L-domain"/>
    <property type="match status" value="2"/>
</dbReference>
<comment type="caution">
    <text evidence="4">The sequence shown here is derived from an EMBL/GenBank/DDBJ whole genome shotgun (WGS) entry which is preliminary data.</text>
</comment>
<organism evidence="4 5">
    <name type="scientific">Cylicocyclus nassatus</name>
    <name type="common">Nematode worm</name>
    <dbReference type="NCBI Taxonomy" id="53992"/>
    <lineage>
        <taxon>Eukaryota</taxon>
        <taxon>Metazoa</taxon>
        <taxon>Ecdysozoa</taxon>
        <taxon>Nematoda</taxon>
        <taxon>Chromadorea</taxon>
        <taxon>Rhabditida</taxon>
        <taxon>Rhabditina</taxon>
        <taxon>Rhabditomorpha</taxon>
        <taxon>Strongyloidea</taxon>
        <taxon>Strongylidae</taxon>
        <taxon>Cylicocyclus</taxon>
    </lineage>
</organism>
<sequence length="517" mass="59371">MLCLLMLILLVCTSLEISEKIYPVDDYYTYNKEEKACLSHDTTQSEFENEFESQPCIHFFGHMKFFEEAHYIYNKIQDIEKITGCLTIYRSNLVHANFSKLREIEHDENFCDTNYALRIIGNHKLLSITFHDDFKVQPNKTFMSSNYVLDRNLSTLRDSMFDFGRTTDCLQEEVASRKDCRRIVGDVTYEDYLSEVFRRFPHIEIHGMLIFEDREDVDLSALQNVTVIGHGTPAVSIINNANLVDVSDLLSMKISGKEPLLEILDNDKICAPAEVRSKVRKLAQADVPFDRSCLESCEGGFVDQRFLREFNKSKNCRIIIGDLVIIGLSKALPGLDQLNRIERIEHGSLVFQHNIGFKSIWFLNNLEEIWHPQSRVPVLQIANNYGMESIGLPALRTVKAADPDRAIEIFTYDEVTQVEKKRFKTIALKRDVFNTGHKPIKKERRIYETYENNALLGLVAAAAFGLIMATFAFLVLFTILAKRRRKNVSQERLLMESQALICRNSGQTSVTRSVSST</sequence>